<comment type="caution">
    <text evidence="1">The sequence shown here is derived from an EMBL/GenBank/DDBJ whole genome shotgun (WGS) entry which is preliminary data.</text>
</comment>
<organism evidence="1 2">
    <name type="scientific">Acetobacterium tundrae</name>
    <dbReference type="NCBI Taxonomy" id="132932"/>
    <lineage>
        <taxon>Bacteria</taxon>
        <taxon>Bacillati</taxon>
        <taxon>Bacillota</taxon>
        <taxon>Clostridia</taxon>
        <taxon>Eubacteriales</taxon>
        <taxon>Eubacteriaceae</taxon>
        <taxon>Acetobacterium</taxon>
    </lineage>
</organism>
<evidence type="ECO:0008006" key="3">
    <source>
        <dbReference type="Google" id="ProtNLM"/>
    </source>
</evidence>
<name>A0ABR6WQR4_9FIRM</name>
<dbReference type="Pfam" id="PF22398">
    <property type="entry name" value="DUF6978"/>
    <property type="match status" value="1"/>
</dbReference>
<dbReference type="EMBL" id="WJBB01000030">
    <property type="protein sequence ID" value="MBC3798462.1"/>
    <property type="molecule type" value="Genomic_DNA"/>
</dbReference>
<accession>A0ABR6WQR4</accession>
<gene>
    <name evidence="1" type="ORF">GH807_15620</name>
</gene>
<sequence>MTNETFEHLLSLAKQFDDATIKLPTVGETKILHATSCYSTEKFIVDTDRRGKIELKKIKLQNRHSTKELLLRVEIDCPPHTNPDYSETSRNHIHIYKEGYDLRWAYDLETFHDVYFKNIYTFDTVFIDFCKLCNIQLEETIEMQSVL</sequence>
<reference evidence="1 2" key="1">
    <citation type="journal article" date="2020" name="mSystems">
        <title>Defining Genomic and Predicted Metabolic Features of the Acetobacterium Genus.</title>
        <authorList>
            <person name="Ross D.E."/>
            <person name="Marshall C.W."/>
            <person name="Gulliver D."/>
            <person name="May H.D."/>
            <person name="Norman R.S."/>
        </authorList>
    </citation>
    <scope>NUCLEOTIDE SEQUENCE [LARGE SCALE GENOMIC DNA]</scope>
    <source>
        <strain evidence="1 2">DSM 9173</strain>
    </source>
</reference>
<dbReference type="InterPro" id="IPR053916">
    <property type="entry name" value="DUF6978"/>
</dbReference>
<dbReference type="RefSeq" id="WP_148603756.1">
    <property type="nucleotide sequence ID" value="NZ_RXYB01000010.1"/>
</dbReference>
<proteinExistence type="predicted"/>
<keyword evidence="2" id="KW-1185">Reference proteome</keyword>
<protein>
    <recommendedName>
        <fullName evidence="3">Lj965 prophage protein</fullName>
    </recommendedName>
</protein>
<evidence type="ECO:0000313" key="2">
    <source>
        <dbReference type="Proteomes" id="UP000653358"/>
    </source>
</evidence>
<evidence type="ECO:0000313" key="1">
    <source>
        <dbReference type="EMBL" id="MBC3798462.1"/>
    </source>
</evidence>
<dbReference type="Proteomes" id="UP000653358">
    <property type="component" value="Unassembled WGS sequence"/>
</dbReference>